<dbReference type="EC" id="2.7.13.3" evidence="3"/>
<evidence type="ECO:0000256" key="7">
    <source>
        <dbReference type="ARBA" id="ARBA00022692"/>
    </source>
</evidence>
<dbReference type="InterPro" id="IPR005467">
    <property type="entry name" value="His_kinase_dom"/>
</dbReference>
<dbReference type="AlphaFoldDB" id="A0A9D2D4W2"/>
<dbReference type="GO" id="GO:0005886">
    <property type="term" value="C:plasma membrane"/>
    <property type="evidence" value="ECO:0007669"/>
    <property type="project" value="UniProtKB-SubCell"/>
</dbReference>
<dbReference type="EMBL" id="DXCH01000312">
    <property type="protein sequence ID" value="HIZ08585.1"/>
    <property type="molecule type" value="Genomic_DNA"/>
</dbReference>
<keyword evidence="8" id="KW-0547">Nucleotide-binding</keyword>
<dbReference type="Gene3D" id="6.10.340.10">
    <property type="match status" value="1"/>
</dbReference>
<dbReference type="InterPro" id="IPR003594">
    <property type="entry name" value="HATPase_dom"/>
</dbReference>
<dbReference type="FunFam" id="1.10.287.130:FF:000001">
    <property type="entry name" value="Two-component sensor histidine kinase"/>
    <property type="match status" value="1"/>
</dbReference>
<evidence type="ECO:0000256" key="9">
    <source>
        <dbReference type="ARBA" id="ARBA00022777"/>
    </source>
</evidence>
<dbReference type="SUPFAM" id="SSF55874">
    <property type="entry name" value="ATPase domain of HSP90 chaperone/DNA topoisomerase II/histidine kinase"/>
    <property type="match status" value="1"/>
</dbReference>
<dbReference type="SMART" id="SM00304">
    <property type="entry name" value="HAMP"/>
    <property type="match status" value="1"/>
</dbReference>
<dbReference type="Pfam" id="PF00512">
    <property type="entry name" value="HisKA"/>
    <property type="match status" value="1"/>
</dbReference>
<feature type="transmembrane region" description="Helical" evidence="14">
    <location>
        <begin position="171"/>
        <end position="191"/>
    </location>
</feature>
<feature type="transmembrane region" description="Helical" evidence="14">
    <location>
        <begin position="7"/>
        <end position="25"/>
    </location>
</feature>
<evidence type="ECO:0000256" key="13">
    <source>
        <dbReference type="ARBA" id="ARBA00023136"/>
    </source>
</evidence>
<dbReference type="PROSITE" id="PS50109">
    <property type="entry name" value="HIS_KIN"/>
    <property type="match status" value="1"/>
</dbReference>
<evidence type="ECO:0000256" key="5">
    <source>
        <dbReference type="ARBA" id="ARBA00022553"/>
    </source>
</evidence>
<evidence type="ECO:0000259" key="15">
    <source>
        <dbReference type="PROSITE" id="PS50109"/>
    </source>
</evidence>
<dbReference type="CDD" id="cd06225">
    <property type="entry name" value="HAMP"/>
    <property type="match status" value="1"/>
</dbReference>
<organism evidence="17 18">
    <name type="scientific">Candidatus Eubacterium avistercoris</name>
    <dbReference type="NCBI Taxonomy" id="2838567"/>
    <lineage>
        <taxon>Bacteria</taxon>
        <taxon>Bacillati</taxon>
        <taxon>Bacillota</taxon>
        <taxon>Clostridia</taxon>
        <taxon>Eubacteriales</taxon>
        <taxon>Eubacteriaceae</taxon>
        <taxon>Eubacterium</taxon>
    </lineage>
</organism>
<evidence type="ECO:0000256" key="8">
    <source>
        <dbReference type="ARBA" id="ARBA00022741"/>
    </source>
</evidence>
<dbReference type="SMART" id="SM00388">
    <property type="entry name" value="HisKA"/>
    <property type="match status" value="1"/>
</dbReference>
<dbReference type="PANTHER" id="PTHR45528">
    <property type="entry name" value="SENSOR HISTIDINE KINASE CPXA"/>
    <property type="match status" value="1"/>
</dbReference>
<accession>A0A9D2D4W2</accession>
<proteinExistence type="predicted"/>
<keyword evidence="5" id="KW-0597">Phosphoprotein</keyword>
<evidence type="ECO:0000313" key="17">
    <source>
        <dbReference type="EMBL" id="HIZ08585.1"/>
    </source>
</evidence>
<keyword evidence="9 17" id="KW-0418">Kinase</keyword>
<dbReference type="GO" id="GO:0000155">
    <property type="term" value="F:phosphorelay sensor kinase activity"/>
    <property type="evidence" value="ECO:0007669"/>
    <property type="project" value="InterPro"/>
</dbReference>
<dbReference type="PANTHER" id="PTHR45528:SF1">
    <property type="entry name" value="SENSOR HISTIDINE KINASE CPXA"/>
    <property type="match status" value="1"/>
</dbReference>
<reference evidence="17" key="2">
    <citation type="submission" date="2021-04" db="EMBL/GenBank/DDBJ databases">
        <authorList>
            <person name="Gilroy R."/>
        </authorList>
    </citation>
    <scope>NUCLEOTIDE SEQUENCE</scope>
    <source>
        <strain evidence="17">CHK192-9172</strain>
    </source>
</reference>
<evidence type="ECO:0000256" key="2">
    <source>
        <dbReference type="ARBA" id="ARBA00004651"/>
    </source>
</evidence>
<evidence type="ECO:0000259" key="16">
    <source>
        <dbReference type="PROSITE" id="PS50885"/>
    </source>
</evidence>
<dbReference type="SUPFAM" id="SSF47384">
    <property type="entry name" value="Homodimeric domain of signal transducing histidine kinase"/>
    <property type="match status" value="1"/>
</dbReference>
<reference evidence="17" key="1">
    <citation type="journal article" date="2021" name="PeerJ">
        <title>Extensive microbial diversity within the chicken gut microbiome revealed by metagenomics and culture.</title>
        <authorList>
            <person name="Gilroy R."/>
            <person name="Ravi A."/>
            <person name="Getino M."/>
            <person name="Pursley I."/>
            <person name="Horton D.L."/>
            <person name="Alikhan N.F."/>
            <person name="Baker D."/>
            <person name="Gharbi K."/>
            <person name="Hall N."/>
            <person name="Watson M."/>
            <person name="Adriaenssens E.M."/>
            <person name="Foster-Nyarko E."/>
            <person name="Jarju S."/>
            <person name="Secka A."/>
            <person name="Antonio M."/>
            <person name="Oren A."/>
            <person name="Chaudhuri R.R."/>
            <person name="La Ragione R."/>
            <person name="Hildebrand F."/>
            <person name="Pallen M.J."/>
        </authorList>
    </citation>
    <scope>NUCLEOTIDE SEQUENCE</scope>
    <source>
        <strain evidence="17">CHK192-9172</strain>
    </source>
</reference>
<evidence type="ECO:0000256" key="11">
    <source>
        <dbReference type="ARBA" id="ARBA00022989"/>
    </source>
</evidence>
<feature type="domain" description="Histidine kinase" evidence="15">
    <location>
        <begin position="250"/>
        <end position="467"/>
    </location>
</feature>
<dbReference type="InterPro" id="IPR004358">
    <property type="entry name" value="Sig_transdc_His_kin-like_C"/>
</dbReference>
<name>A0A9D2D4W2_9FIRM</name>
<evidence type="ECO:0000256" key="1">
    <source>
        <dbReference type="ARBA" id="ARBA00000085"/>
    </source>
</evidence>
<comment type="catalytic activity">
    <reaction evidence="1">
        <text>ATP + protein L-histidine = ADP + protein N-phospho-L-histidine.</text>
        <dbReference type="EC" id="2.7.13.3"/>
    </reaction>
</comment>
<feature type="domain" description="HAMP" evidence="16">
    <location>
        <begin position="190"/>
        <end position="242"/>
    </location>
</feature>
<dbReference type="Gene3D" id="1.10.287.130">
    <property type="match status" value="1"/>
</dbReference>
<dbReference type="InterPro" id="IPR036097">
    <property type="entry name" value="HisK_dim/P_sf"/>
</dbReference>
<evidence type="ECO:0000256" key="14">
    <source>
        <dbReference type="SAM" id="Phobius"/>
    </source>
</evidence>
<dbReference type="InterPro" id="IPR003660">
    <property type="entry name" value="HAMP_dom"/>
</dbReference>
<keyword evidence="4" id="KW-1003">Cell membrane</keyword>
<sequence>MKLLQKIILGYIIFGILAFITVAVFTSHQNETYLREHSAASLKKEAGLIASDYGSGNYTSQFQLNNLQERLASISDYLEGDIYVIDQQGEIITSSIERSGIKAPQQINGFDILDFSDGYYTITDLYGRYSEPVLCIYTPVTKNYLVNSYILICKPVSQISGIQSELLNIDYLTLLIVYAISFLVLVLYILFIHRPLKKLKDAAMHYNNGDYAYPLSISGSGELGYIAASFNYMTHELGTLEEDQRKFVSNISHDFRSPLTSIKGYAQAISDGTIPPEFQKKYLNVIIFETERLEKLTQNLLELNKYGSNGFLLDITVFDLNRCIKMAVQTFEQISREKQIYFNLILTGSELYTEADESKIHQVLQNLIDNAIKFSRPDSSIEIETTVKKDKIFVSVKDHGIGIPKDSIGKIWERFYKTDVSRGKDKKGTGLGLSIVKEIINAHHENINVISTLDVGTEFIFTLPLVRKKS</sequence>
<evidence type="ECO:0000313" key="18">
    <source>
        <dbReference type="Proteomes" id="UP000824024"/>
    </source>
</evidence>
<dbReference type="SUPFAM" id="SSF158472">
    <property type="entry name" value="HAMP domain-like"/>
    <property type="match status" value="1"/>
</dbReference>
<evidence type="ECO:0000256" key="4">
    <source>
        <dbReference type="ARBA" id="ARBA00022475"/>
    </source>
</evidence>
<dbReference type="PROSITE" id="PS50885">
    <property type="entry name" value="HAMP"/>
    <property type="match status" value="1"/>
</dbReference>
<dbReference type="PRINTS" id="PR00344">
    <property type="entry name" value="BCTRLSENSOR"/>
</dbReference>
<dbReference type="Gene3D" id="3.30.565.10">
    <property type="entry name" value="Histidine kinase-like ATPase, C-terminal domain"/>
    <property type="match status" value="1"/>
</dbReference>
<gene>
    <name evidence="17" type="ORF">IAA08_11710</name>
</gene>
<evidence type="ECO:0000256" key="10">
    <source>
        <dbReference type="ARBA" id="ARBA00022840"/>
    </source>
</evidence>
<dbReference type="Proteomes" id="UP000824024">
    <property type="component" value="Unassembled WGS sequence"/>
</dbReference>
<dbReference type="Pfam" id="PF00672">
    <property type="entry name" value="HAMP"/>
    <property type="match status" value="1"/>
</dbReference>
<protein>
    <recommendedName>
        <fullName evidence="3">histidine kinase</fullName>
        <ecNumber evidence="3">2.7.13.3</ecNumber>
    </recommendedName>
</protein>
<comment type="caution">
    <text evidence="17">The sequence shown here is derived from an EMBL/GenBank/DDBJ whole genome shotgun (WGS) entry which is preliminary data.</text>
</comment>
<keyword evidence="7 14" id="KW-0812">Transmembrane</keyword>
<dbReference type="InterPro" id="IPR050398">
    <property type="entry name" value="HssS/ArlS-like"/>
</dbReference>
<comment type="subcellular location">
    <subcellularLocation>
        <location evidence="2">Cell membrane</location>
        <topology evidence="2">Multi-pass membrane protein</topology>
    </subcellularLocation>
</comment>
<dbReference type="Pfam" id="PF02518">
    <property type="entry name" value="HATPase_c"/>
    <property type="match status" value="1"/>
</dbReference>
<dbReference type="InterPro" id="IPR036890">
    <property type="entry name" value="HATPase_C_sf"/>
</dbReference>
<dbReference type="InterPro" id="IPR003661">
    <property type="entry name" value="HisK_dim/P_dom"/>
</dbReference>
<keyword evidence="11 14" id="KW-1133">Transmembrane helix</keyword>
<keyword evidence="10" id="KW-0067">ATP-binding</keyword>
<keyword evidence="12" id="KW-0902">Two-component regulatory system</keyword>
<evidence type="ECO:0000256" key="3">
    <source>
        <dbReference type="ARBA" id="ARBA00012438"/>
    </source>
</evidence>
<dbReference type="CDD" id="cd00075">
    <property type="entry name" value="HATPase"/>
    <property type="match status" value="1"/>
</dbReference>
<evidence type="ECO:0000256" key="12">
    <source>
        <dbReference type="ARBA" id="ARBA00023012"/>
    </source>
</evidence>
<dbReference type="GO" id="GO:0005524">
    <property type="term" value="F:ATP binding"/>
    <property type="evidence" value="ECO:0007669"/>
    <property type="project" value="UniProtKB-KW"/>
</dbReference>
<keyword evidence="13 14" id="KW-0472">Membrane</keyword>
<dbReference type="SMART" id="SM00387">
    <property type="entry name" value="HATPase_c"/>
    <property type="match status" value="1"/>
</dbReference>
<dbReference type="CDD" id="cd00082">
    <property type="entry name" value="HisKA"/>
    <property type="match status" value="1"/>
</dbReference>
<evidence type="ECO:0000256" key="6">
    <source>
        <dbReference type="ARBA" id="ARBA00022679"/>
    </source>
</evidence>
<keyword evidence="6" id="KW-0808">Transferase</keyword>
<dbReference type="FunFam" id="3.30.565.10:FF:000006">
    <property type="entry name" value="Sensor histidine kinase WalK"/>
    <property type="match status" value="1"/>
</dbReference>